<evidence type="ECO:0000313" key="3">
    <source>
        <dbReference type="EMBL" id="RMA43495.1"/>
    </source>
</evidence>
<dbReference type="GO" id="GO:0009425">
    <property type="term" value="C:bacterial-type flagellum basal body"/>
    <property type="evidence" value="ECO:0007669"/>
    <property type="project" value="UniProtKB-SubCell"/>
</dbReference>
<feature type="domain" description="Flagellar basal body rod protein N-terminal" evidence="2">
    <location>
        <begin position="18"/>
        <end position="38"/>
    </location>
</feature>
<protein>
    <submittedName>
        <fullName evidence="3">FlgB family protein</fullName>
    </submittedName>
</protein>
<dbReference type="RefSeq" id="WP_121896088.1">
    <property type="nucleotide sequence ID" value="NZ_RCNT01000001.1"/>
</dbReference>
<dbReference type="EMBL" id="RCNT01000001">
    <property type="protein sequence ID" value="RMA43495.1"/>
    <property type="molecule type" value="Genomic_DNA"/>
</dbReference>
<reference evidence="3 4" key="1">
    <citation type="submission" date="2018-10" db="EMBL/GenBank/DDBJ databases">
        <authorList>
            <person name="Jung H.S."/>
            <person name="Jeon C.O."/>
        </authorList>
    </citation>
    <scope>NUCLEOTIDE SEQUENCE [LARGE SCALE GENOMIC DNA]</scope>
    <source>
        <strain evidence="3 4">MA-7-27</strain>
    </source>
</reference>
<dbReference type="InterPro" id="IPR001444">
    <property type="entry name" value="Flag_bb_rod_N"/>
</dbReference>
<comment type="caution">
    <text evidence="3">The sequence shown here is derived from an EMBL/GenBank/DDBJ whole genome shotgun (WGS) entry which is preliminary data.</text>
</comment>
<evidence type="ECO:0000313" key="4">
    <source>
        <dbReference type="Proteomes" id="UP000281343"/>
    </source>
</evidence>
<proteinExistence type="predicted"/>
<dbReference type="OrthoDB" id="9788334at2"/>
<keyword evidence="4" id="KW-1185">Reference proteome</keyword>
<gene>
    <name evidence="3" type="ORF">D9R08_00665</name>
</gene>
<evidence type="ECO:0000256" key="1">
    <source>
        <dbReference type="ARBA" id="ARBA00004117"/>
    </source>
</evidence>
<evidence type="ECO:0000259" key="2">
    <source>
        <dbReference type="Pfam" id="PF00460"/>
    </source>
</evidence>
<organism evidence="3 4">
    <name type="scientific">Rhodophyticola porphyridii</name>
    <dbReference type="NCBI Taxonomy" id="1852017"/>
    <lineage>
        <taxon>Bacteria</taxon>
        <taxon>Pseudomonadati</taxon>
        <taxon>Pseudomonadota</taxon>
        <taxon>Alphaproteobacteria</taxon>
        <taxon>Rhodobacterales</taxon>
        <taxon>Roseobacteraceae</taxon>
        <taxon>Rhodophyticola</taxon>
    </lineage>
</organism>
<dbReference type="Pfam" id="PF00460">
    <property type="entry name" value="Flg_bb_rod"/>
    <property type="match status" value="1"/>
</dbReference>
<dbReference type="NCBIfam" id="NF009270">
    <property type="entry name" value="PRK12627.1"/>
    <property type="match status" value="1"/>
</dbReference>
<sequence>MFDNLEIFGLAEARARHAAARQAVTATNVANADTPGYRAQDIAAFEDAFRRGGGGAAEAARNMDFTTFDAAGPPSPNGNTVSLEAEMLRSVEAQRAHSRALTVYQSALSVLRTSLGR</sequence>
<dbReference type="Proteomes" id="UP000281343">
    <property type="component" value="Unassembled WGS sequence"/>
</dbReference>
<name>A0A3L9Y7P7_9RHOB</name>
<comment type="subcellular location">
    <subcellularLocation>
        <location evidence="1">Bacterial flagellum basal body</location>
    </subcellularLocation>
</comment>
<accession>A0A3L9Y7P7</accession>
<dbReference type="AlphaFoldDB" id="A0A3L9Y7P7"/>